<evidence type="ECO:0000313" key="3">
    <source>
        <dbReference type="EMBL" id="PTW47322.1"/>
    </source>
</evidence>
<dbReference type="EMBL" id="QAYE01000003">
    <property type="protein sequence ID" value="PTW47322.1"/>
    <property type="molecule type" value="Genomic_DNA"/>
</dbReference>
<sequence>MTALGNIAAALLPLYGVILLAWAFGARVPWAAKLCSEVLVFGLIPLLVIDKVLGAETRQLLVIPLLMFVVSALMSIPAYRLAKRLGDDFDPKLLSASFSFFNVAFFGVPVSQALFGEVGVSTVICAYIGSALYGNTIGYFLIARTKEGTRTAATKALRVPLVYVVIGSFIARWSGVTMPEAAAPIVSIASTLVSVLGMAVIGLNLAETGRDDWRPKLMTRILAVRQVAGLILLGAALALEAAFVGVLSPRDHVIVGLAALFPIASNVTLFATLLDTNRKAAAILVALSSVVSLVLVLLVVGMFHSALPTN</sequence>
<comment type="caution">
    <text evidence="3">The sequence shown here is derived from an EMBL/GenBank/DDBJ whole genome shotgun (WGS) entry which is preliminary data.</text>
</comment>
<evidence type="ECO:0000313" key="4">
    <source>
        <dbReference type="Proteomes" id="UP000244013"/>
    </source>
</evidence>
<feature type="transmembrane region" description="Helical" evidence="2">
    <location>
        <begin position="181"/>
        <end position="206"/>
    </location>
</feature>
<gene>
    <name evidence="3" type="ORF">C8J25_10337</name>
</gene>
<dbReference type="PANTHER" id="PTHR36838">
    <property type="entry name" value="AUXIN EFFLUX CARRIER FAMILY PROTEIN"/>
    <property type="match status" value="1"/>
</dbReference>
<dbReference type="OrthoDB" id="9810457at2"/>
<proteinExistence type="predicted"/>
<reference evidence="3 4" key="1">
    <citation type="submission" date="2018-04" db="EMBL/GenBank/DDBJ databases">
        <title>Genomic Encyclopedia of Type Strains, Phase III (KMG-III): the genomes of soil and plant-associated and newly described type strains.</title>
        <authorList>
            <person name="Whitman W."/>
        </authorList>
    </citation>
    <scope>NUCLEOTIDE SEQUENCE [LARGE SCALE GENOMIC DNA]</scope>
    <source>
        <strain evidence="3 4">MA-olki</strain>
    </source>
</reference>
<dbReference type="RefSeq" id="WP_107953513.1">
    <property type="nucleotide sequence ID" value="NZ_QAYE01000003.1"/>
</dbReference>
<dbReference type="PANTHER" id="PTHR36838:SF1">
    <property type="entry name" value="SLR1864 PROTEIN"/>
    <property type="match status" value="1"/>
</dbReference>
<feature type="transmembrane region" description="Helical" evidence="2">
    <location>
        <begin position="121"/>
        <end position="143"/>
    </location>
</feature>
<keyword evidence="2" id="KW-1133">Transmembrane helix</keyword>
<feature type="transmembrane region" description="Helical" evidence="2">
    <location>
        <begin position="227"/>
        <end position="247"/>
    </location>
</feature>
<keyword evidence="1" id="KW-0813">Transport</keyword>
<accession>A0A2T5U726</accession>
<feature type="transmembrane region" description="Helical" evidence="2">
    <location>
        <begin position="6"/>
        <end position="24"/>
    </location>
</feature>
<protein>
    <recommendedName>
        <fullName evidence="5">Permease</fullName>
    </recommendedName>
</protein>
<feature type="transmembrane region" description="Helical" evidence="2">
    <location>
        <begin position="93"/>
        <end position="115"/>
    </location>
</feature>
<dbReference type="AlphaFoldDB" id="A0A2T5U726"/>
<feature type="transmembrane region" description="Helical" evidence="2">
    <location>
        <begin position="155"/>
        <end position="175"/>
    </location>
</feature>
<evidence type="ECO:0000256" key="2">
    <source>
        <dbReference type="SAM" id="Phobius"/>
    </source>
</evidence>
<feature type="transmembrane region" description="Helical" evidence="2">
    <location>
        <begin position="281"/>
        <end position="303"/>
    </location>
</feature>
<organism evidence="3 4">
    <name type="scientific">Sphingomonas faeni</name>
    <dbReference type="NCBI Taxonomy" id="185950"/>
    <lineage>
        <taxon>Bacteria</taxon>
        <taxon>Pseudomonadati</taxon>
        <taxon>Pseudomonadota</taxon>
        <taxon>Alphaproteobacteria</taxon>
        <taxon>Sphingomonadales</taxon>
        <taxon>Sphingomonadaceae</taxon>
        <taxon>Sphingomonas</taxon>
    </lineage>
</organism>
<evidence type="ECO:0008006" key="5">
    <source>
        <dbReference type="Google" id="ProtNLM"/>
    </source>
</evidence>
<keyword evidence="2" id="KW-0472">Membrane</keyword>
<keyword evidence="2" id="KW-0812">Transmembrane</keyword>
<evidence type="ECO:0000256" key="1">
    <source>
        <dbReference type="ARBA" id="ARBA00022448"/>
    </source>
</evidence>
<dbReference type="GeneID" id="91005404"/>
<dbReference type="Proteomes" id="UP000244013">
    <property type="component" value="Unassembled WGS sequence"/>
</dbReference>
<feature type="transmembrane region" description="Helical" evidence="2">
    <location>
        <begin position="253"/>
        <end position="274"/>
    </location>
</feature>
<name>A0A2T5U726_9SPHN</name>
<feature type="transmembrane region" description="Helical" evidence="2">
    <location>
        <begin position="61"/>
        <end position="81"/>
    </location>
</feature>